<keyword evidence="6" id="KW-0472">Membrane</keyword>
<feature type="compositionally biased region" description="Polar residues" evidence="8">
    <location>
        <begin position="879"/>
        <end position="891"/>
    </location>
</feature>
<organism evidence="10 11">
    <name type="scientific">Kwoniella newhampshirensis</name>
    <dbReference type="NCBI Taxonomy" id="1651941"/>
    <lineage>
        <taxon>Eukaryota</taxon>
        <taxon>Fungi</taxon>
        <taxon>Dikarya</taxon>
        <taxon>Basidiomycota</taxon>
        <taxon>Agaricomycotina</taxon>
        <taxon>Tremellomycetes</taxon>
        <taxon>Tremellales</taxon>
        <taxon>Cryptococcaceae</taxon>
        <taxon>Kwoniella</taxon>
    </lineage>
</organism>
<keyword evidence="3 7" id="KW-0813">Transport</keyword>
<dbReference type="EMBL" id="JBCAWK010000009">
    <property type="protein sequence ID" value="KAK8849458.1"/>
    <property type="molecule type" value="Genomic_DNA"/>
</dbReference>
<feature type="region of interest" description="Disordered" evidence="8">
    <location>
        <begin position="825"/>
        <end position="928"/>
    </location>
</feature>
<evidence type="ECO:0000259" key="9">
    <source>
        <dbReference type="Pfam" id="PF01602"/>
    </source>
</evidence>
<dbReference type="InterPro" id="IPR002553">
    <property type="entry name" value="Clathrin/coatomer_adapt-like_N"/>
</dbReference>
<evidence type="ECO:0000256" key="2">
    <source>
        <dbReference type="ARBA" id="ARBA00006613"/>
    </source>
</evidence>
<evidence type="ECO:0000256" key="5">
    <source>
        <dbReference type="ARBA" id="ARBA00022927"/>
    </source>
</evidence>
<dbReference type="InterPro" id="IPR017105">
    <property type="entry name" value="AP3_complex_dsu"/>
</dbReference>
<evidence type="ECO:0000256" key="1">
    <source>
        <dbReference type="ARBA" id="ARBA00004308"/>
    </source>
</evidence>
<sequence length="952" mass="104597">MFERTLQDLIRGLRAHKASSKAQEDAFIAEAMGEIREELRGKDMALKAEGVLKMCYLMMLYPIPPPPGFAFHVVEVMSSPRYHLKQLGYLAAPMAFSGDTEEVVLTVNGIKKDLMSPHIPLPPLPLTALPHLLSLSPSLSTTLHPDLLHLLTHSSPRIRKRAVLCLLPCWEAFPEGLREGFPRLRERLQDDDQGVVGATVGVVMELARRQGGKNYLPLAPELFGILTGSSNNWMLIKVVKLFAILTPLETRLVRKLLPPITSLISNTSAISLLYECVRTCIVGGMLDPDRAEGEALARVCVEKLGGYLRDEGGDQNLRYIALLAMVKIIPTHPQMVAEYQEEVMQSLDDPDVSIRMRALELVTSMVDRDNLQNIVDQLLTHLAPPESNTSDLPSAVASLTAIANQLSLTASKDPATLSTSVSLSPAYRLLLTQRLLSIIAHDTYVNVMDFEWVISVLVDVAYVSHVDIGTEVRRLVLDVVGRVRTIRSFAVGVLEKVIGDEDLRERGRDGTGEDGLIEAAVWVCGEYASELSSPLSAISSLLSPILHLSSPSLITLSLQAVAKVFAFYIAKVSSRWTAEQHEETKNLVASMKQGLKPFLTHSDIEVQERAVEICQLTSFVEADLAAHHTPPETATRNGGVEDIPELQGGFETEGEMDLVDPPYPKSLFLFQPLFTSHELNAVANKAQEAVRVPDGLDLDVDIVPGGGFDADLEIDEDEGEGSGAEKGVLDLGEGGGKGMEELRRVLREQEKRGKKKGKGRKMLGEIGSVEEREEKERRRAARKAKHKDDPYYLYDKREDDAADVDEIPIVQLDDAELGTEDVISTLTKSKSKTKSKKKATPPEFDRTGELPEGAAAAELNKRPPAPSRTASGLAGVDLINSNPVPTRGSSTRFEEYKVDENDQVEGEKGDETPMDQNEEADVPVSASQEIEVVKVKRKKKGEKKKKEKVLEG</sequence>
<dbReference type="RefSeq" id="XP_066801346.1">
    <property type="nucleotide sequence ID" value="XM_066947887.1"/>
</dbReference>
<keyword evidence="5 7" id="KW-0653">Protein transport</keyword>
<protein>
    <recommendedName>
        <fullName evidence="7">AP-3 complex subunit delta</fullName>
    </recommendedName>
</protein>
<feature type="compositionally biased region" description="Basic and acidic residues" evidence="8">
    <location>
        <begin position="786"/>
        <end position="798"/>
    </location>
</feature>
<feature type="compositionally biased region" description="Acidic residues" evidence="8">
    <location>
        <begin position="912"/>
        <end position="921"/>
    </location>
</feature>
<comment type="subunit">
    <text evidence="7">Adaptor protein complex 3 (AP-3) is a heterotetramer.</text>
</comment>
<dbReference type="GO" id="GO:0006896">
    <property type="term" value="P:Golgi to vacuole transport"/>
    <property type="evidence" value="ECO:0007669"/>
    <property type="project" value="TreeGrafter"/>
</dbReference>
<dbReference type="GO" id="GO:0006623">
    <property type="term" value="P:protein targeting to vacuole"/>
    <property type="evidence" value="ECO:0007669"/>
    <property type="project" value="TreeGrafter"/>
</dbReference>
<feature type="compositionally biased region" description="Basic and acidic residues" evidence="8">
    <location>
        <begin position="892"/>
        <end position="911"/>
    </location>
</feature>
<feature type="domain" description="Clathrin/coatomer adaptor adaptin-like N-terminal" evidence="9">
    <location>
        <begin position="26"/>
        <end position="617"/>
    </location>
</feature>
<keyword evidence="7" id="KW-0333">Golgi apparatus</keyword>
<dbReference type="AlphaFoldDB" id="A0AAW0YU83"/>
<evidence type="ECO:0000256" key="6">
    <source>
        <dbReference type="ARBA" id="ARBA00023136"/>
    </source>
</evidence>
<feature type="compositionally biased region" description="Basic residues" evidence="8">
    <location>
        <begin position="829"/>
        <end position="839"/>
    </location>
</feature>
<dbReference type="GeneID" id="92182049"/>
<proteinExistence type="inferred from homology"/>
<dbReference type="GO" id="GO:0030123">
    <property type="term" value="C:AP-3 adaptor complex"/>
    <property type="evidence" value="ECO:0007669"/>
    <property type="project" value="InterPro"/>
</dbReference>
<comment type="subcellular location">
    <subcellularLocation>
        <location evidence="1">Endomembrane system</location>
    </subcellularLocation>
    <subcellularLocation>
        <location evidence="7">Golgi apparatus</location>
    </subcellularLocation>
</comment>
<dbReference type="GO" id="GO:0005794">
    <property type="term" value="C:Golgi apparatus"/>
    <property type="evidence" value="ECO:0007669"/>
    <property type="project" value="UniProtKB-SubCell"/>
</dbReference>
<comment type="function">
    <text evidence="7">Part of the AP-3 complex, an adaptor-related complex which is not clathrin-associated. The complex is associated with the Golgi region as well as more peripheral structures. It facilitates the budding of vesicles from the Golgi membrane.</text>
</comment>
<dbReference type="Proteomes" id="UP001388673">
    <property type="component" value="Unassembled WGS sequence"/>
</dbReference>
<dbReference type="InterPro" id="IPR011989">
    <property type="entry name" value="ARM-like"/>
</dbReference>
<accession>A0AAW0YU83</accession>
<feature type="compositionally biased region" description="Basic residues" evidence="8">
    <location>
        <begin position="752"/>
        <end position="761"/>
    </location>
</feature>
<dbReference type="PIRSF" id="PIRSF037092">
    <property type="entry name" value="AP3_complex_delta"/>
    <property type="match status" value="1"/>
</dbReference>
<comment type="caution">
    <text evidence="10">The sequence shown here is derived from an EMBL/GenBank/DDBJ whole genome shotgun (WGS) entry which is preliminary data.</text>
</comment>
<evidence type="ECO:0000256" key="8">
    <source>
        <dbReference type="SAM" id="MobiDB-lite"/>
    </source>
</evidence>
<gene>
    <name evidence="10" type="ORF">IAR55_004791</name>
</gene>
<dbReference type="SUPFAM" id="SSF48371">
    <property type="entry name" value="ARM repeat"/>
    <property type="match status" value="1"/>
</dbReference>
<evidence type="ECO:0000256" key="7">
    <source>
        <dbReference type="PIRNR" id="PIRNR037092"/>
    </source>
</evidence>
<dbReference type="KEGG" id="kne:92182049"/>
<dbReference type="InterPro" id="IPR016024">
    <property type="entry name" value="ARM-type_fold"/>
</dbReference>
<evidence type="ECO:0000256" key="3">
    <source>
        <dbReference type="ARBA" id="ARBA00022448"/>
    </source>
</evidence>
<comment type="similarity">
    <text evidence="2 7">Belongs to the adaptor complexes large subunit family.</text>
</comment>
<evidence type="ECO:0000256" key="4">
    <source>
        <dbReference type="ARBA" id="ARBA00022737"/>
    </source>
</evidence>
<dbReference type="Pfam" id="PF01602">
    <property type="entry name" value="Adaptin_N"/>
    <property type="match status" value="1"/>
</dbReference>
<dbReference type="GO" id="GO:0010008">
    <property type="term" value="C:endosome membrane"/>
    <property type="evidence" value="ECO:0007669"/>
    <property type="project" value="TreeGrafter"/>
</dbReference>
<dbReference type="PANTHER" id="PTHR22781">
    <property type="entry name" value="DELTA ADAPTIN-RELATED"/>
    <property type="match status" value="1"/>
</dbReference>
<evidence type="ECO:0000313" key="11">
    <source>
        <dbReference type="Proteomes" id="UP001388673"/>
    </source>
</evidence>
<dbReference type="Gene3D" id="1.25.10.10">
    <property type="entry name" value="Leucine-rich Repeat Variant"/>
    <property type="match status" value="1"/>
</dbReference>
<name>A0AAW0YU83_9TREE</name>
<evidence type="ECO:0000313" key="10">
    <source>
        <dbReference type="EMBL" id="KAK8849458.1"/>
    </source>
</evidence>
<feature type="compositionally biased region" description="Basic and acidic residues" evidence="8">
    <location>
        <begin position="738"/>
        <end position="751"/>
    </location>
</feature>
<dbReference type="PANTHER" id="PTHR22781:SF12">
    <property type="entry name" value="AP-3 COMPLEX SUBUNIT DELTA-1"/>
    <property type="match status" value="1"/>
</dbReference>
<reference evidence="10 11" key="1">
    <citation type="journal article" date="2024" name="bioRxiv">
        <title>Comparative genomics of Cryptococcus and Kwoniella reveals pathogenesis evolution and contrasting karyotype dynamics via intercentromeric recombination or chromosome fusion.</title>
        <authorList>
            <person name="Coelho M.A."/>
            <person name="David-Palma M."/>
            <person name="Shea T."/>
            <person name="Bowers K."/>
            <person name="McGinley-Smith S."/>
            <person name="Mohammad A.W."/>
            <person name="Gnirke A."/>
            <person name="Yurkov A.M."/>
            <person name="Nowrousian M."/>
            <person name="Sun S."/>
            <person name="Cuomo C.A."/>
            <person name="Heitman J."/>
        </authorList>
    </citation>
    <scope>NUCLEOTIDE SEQUENCE [LARGE SCALE GENOMIC DNA]</scope>
    <source>
        <strain evidence="10 11">CBS 13917</strain>
    </source>
</reference>
<keyword evidence="11" id="KW-1185">Reference proteome</keyword>
<feature type="region of interest" description="Disordered" evidence="8">
    <location>
        <begin position="715"/>
        <end position="798"/>
    </location>
</feature>
<keyword evidence="4" id="KW-0677">Repeat</keyword>